<dbReference type="RefSeq" id="XP_066670456.1">
    <property type="nucleotide sequence ID" value="XM_066806838.1"/>
</dbReference>
<evidence type="ECO:0000256" key="2">
    <source>
        <dbReference type="ARBA" id="ARBA00010617"/>
    </source>
</evidence>
<dbReference type="InterPro" id="IPR036396">
    <property type="entry name" value="Cyt_P450_sf"/>
</dbReference>
<keyword evidence="7" id="KW-0812">Transmembrane</keyword>
<keyword evidence="4" id="KW-0479">Metal-binding</keyword>
<gene>
    <name evidence="8" type="ORF">PG997_002523</name>
</gene>
<evidence type="ECO:0000313" key="9">
    <source>
        <dbReference type="Proteomes" id="UP001433268"/>
    </source>
</evidence>
<keyword evidence="3" id="KW-0349">Heme</keyword>
<comment type="similarity">
    <text evidence="2">Belongs to the cytochrome P450 family.</text>
</comment>
<comment type="cofactor">
    <cofactor evidence="1">
        <name>heme</name>
        <dbReference type="ChEBI" id="CHEBI:30413"/>
    </cofactor>
</comment>
<dbReference type="PANTHER" id="PTHR24305">
    <property type="entry name" value="CYTOCHROME P450"/>
    <property type="match status" value="1"/>
</dbReference>
<keyword evidence="6" id="KW-0503">Monooxygenase</keyword>
<dbReference type="PANTHER" id="PTHR24305:SF226">
    <property type="entry name" value="CYTOCHROME P450 MONOOXYGENASE"/>
    <property type="match status" value="1"/>
</dbReference>
<evidence type="ECO:0000256" key="3">
    <source>
        <dbReference type="ARBA" id="ARBA00022617"/>
    </source>
</evidence>
<evidence type="ECO:0000313" key="8">
    <source>
        <dbReference type="EMBL" id="KAK8087562.1"/>
    </source>
</evidence>
<keyword evidence="5" id="KW-0408">Iron</keyword>
<dbReference type="PRINTS" id="PR00385">
    <property type="entry name" value="P450"/>
</dbReference>
<dbReference type="Gene3D" id="1.10.630.10">
    <property type="entry name" value="Cytochrome P450"/>
    <property type="match status" value="1"/>
</dbReference>
<evidence type="ECO:0000256" key="6">
    <source>
        <dbReference type="ARBA" id="ARBA00023033"/>
    </source>
</evidence>
<sequence>MGAFGLLAACAAYFVAPLIFLLGYRFIFHPLRRYPGPFLAKITNGYAGWHAVRKNTHLVLYRNFQRFGPVVRQGPRQLVFNTATAFHDIYLNPRLAKGQAYQASQLTAKYPSVINAIDKDQARRKRKYMAQALTEQIVNMTPRCERLGLDIIGLMSFGYHFNTQTDDSHRFLQSVVDGMSYRINMYITWPLLKPLERLFMLFGAPKLLKFHRLVHTMIKTRMAKDKDAHHDLYAVLADHLGKGQQGLYKGELWPEAILFILAGGNTTSAAMSAAFFYLSRNPAAYSTLAADIRSTFRSGQDICSGELLKSCKYFRACIDETLRMSPPPTGTSWRQINPKDKRNEPWIVDGHVIPPGTQVGVHLYSLFHNEDYFPASYTWTPKRWLDPPGEVTTTQKKEDGTSTHEAMRNAFHPFLAGDRACLGKAMAYQEASLTLARTLWYFDFEIAPGAAGELGAGERGRTDGRGRTSEYQMYDIFAGQHDGPNLVFRPRVEVCGELESEF</sequence>
<evidence type="ECO:0000256" key="1">
    <source>
        <dbReference type="ARBA" id="ARBA00001971"/>
    </source>
</evidence>
<dbReference type="SUPFAM" id="SSF48264">
    <property type="entry name" value="Cytochrome P450"/>
    <property type="match status" value="1"/>
</dbReference>
<dbReference type="InterPro" id="IPR002403">
    <property type="entry name" value="Cyt_P450_E_grp-IV"/>
</dbReference>
<dbReference type="InterPro" id="IPR050121">
    <property type="entry name" value="Cytochrome_P450_monoxygenase"/>
</dbReference>
<evidence type="ECO:0000256" key="5">
    <source>
        <dbReference type="ARBA" id="ARBA00023004"/>
    </source>
</evidence>
<keyword evidence="9" id="KW-1185">Reference proteome</keyword>
<feature type="transmembrane region" description="Helical" evidence="7">
    <location>
        <begin position="6"/>
        <end position="27"/>
    </location>
</feature>
<keyword evidence="7" id="KW-1133">Transmembrane helix</keyword>
<evidence type="ECO:0008006" key="10">
    <source>
        <dbReference type="Google" id="ProtNLM"/>
    </source>
</evidence>
<accession>A0ABR1WWL6</accession>
<dbReference type="Pfam" id="PF00067">
    <property type="entry name" value="p450"/>
    <property type="match status" value="1"/>
</dbReference>
<name>A0ABR1WWL6_9PEZI</name>
<proteinExistence type="inferred from homology"/>
<evidence type="ECO:0000256" key="4">
    <source>
        <dbReference type="ARBA" id="ARBA00022723"/>
    </source>
</evidence>
<evidence type="ECO:0000256" key="7">
    <source>
        <dbReference type="SAM" id="Phobius"/>
    </source>
</evidence>
<organism evidence="8 9">
    <name type="scientific">Apiospora hydei</name>
    <dbReference type="NCBI Taxonomy" id="1337664"/>
    <lineage>
        <taxon>Eukaryota</taxon>
        <taxon>Fungi</taxon>
        <taxon>Dikarya</taxon>
        <taxon>Ascomycota</taxon>
        <taxon>Pezizomycotina</taxon>
        <taxon>Sordariomycetes</taxon>
        <taxon>Xylariomycetidae</taxon>
        <taxon>Amphisphaeriales</taxon>
        <taxon>Apiosporaceae</taxon>
        <taxon>Apiospora</taxon>
    </lineage>
</organism>
<dbReference type="Proteomes" id="UP001433268">
    <property type="component" value="Unassembled WGS sequence"/>
</dbReference>
<dbReference type="InterPro" id="IPR001128">
    <property type="entry name" value="Cyt_P450"/>
</dbReference>
<keyword evidence="6" id="KW-0560">Oxidoreductase</keyword>
<dbReference type="EMBL" id="JAQQWN010000004">
    <property type="protein sequence ID" value="KAK8087562.1"/>
    <property type="molecule type" value="Genomic_DNA"/>
</dbReference>
<keyword evidence="7" id="KW-0472">Membrane</keyword>
<reference evidence="8 9" key="1">
    <citation type="submission" date="2023-01" db="EMBL/GenBank/DDBJ databases">
        <title>Analysis of 21 Apiospora genomes using comparative genomics revels a genus with tremendous synthesis potential of carbohydrate active enzymes and secondary metabolites.</title>
        <authorList>
            <person name="Sorensen T."/>
        </authorList>
    </citation>
    <scope>NUCLEOTIDE SEQUENCE [LARGE SCALE GENOMIC DNA]</scope>
    <source>
        <strain evidence="8 9">CBS 114990</strain>
    </source>
</reference>
<dbReference type="GeneID" id="92039898"/>
<protein>
    <recommendedName>
        <fullName evidence="10">Cytochrome P450</fullName>
    </recommendedName>
</protein>
<comment type="caution">
    <text evidence="8">The sequence shown here is derived from an EMBL/GenBank/DDBJ whole genome shotgun (WGS) entry which is preliminary data.</text>
</comment>
<dbReference type="PRINTS" id="PR00465">
    <property type="entry name" value="EP450IV"/>
</dbReference>